<protein>
    <submittedName>
        <fullName evidence="1">Uncharacterized protein</fullName>
    </submittedName>
</protein>
<accession>A0ABT2PXR6</accession>
<reference evidence="2" key="1">
    <citation type="submission" date="2023-07" db="EMBL/GenBank/DDBJ databases">
        <title>Novel Mycoplasma species identified in domestic and wild animals.</title>
        <authorList>
            <person name="Volokhov D.V."/>
            <person name="Furtak V.A."/>
            <person name="Zagorodnyaya T.A."/>
        </authorList>
    </citation>
    <scope>NUCLEOTIDE SEQUENCE [LARGE SCALE GENOMIC DNA]</scope>
    <source>
        <strain evidence="2">92-19</strain>
    </source>
</reference>
<dbReference type="RefSeq" id="WP_262096392.1">
    <property type="nucleotide sequence ID" value="NZ_JAOEGN010000009.1"/>
</dbReference>
<dbReference type="Proteomes" id="UP001209076">
    <property type="component" value="Unassembled WGS sequence"/>
</dbReference>
<organism evidence="1 2">
    <name type="scientific">Paracholeplasma vituli</name>
    <dbReference type="NCBI Taxonomy" id="69473"/>
    <lineage>
        <taxon>Bacteria</taxon>
        <taxon>Bacillati</taxon>
        <taxon>Mycoplasmatota</taxon>
        <taxon>Mollicutes</taxon>
        <taxon>Acholeplasmatales</taxon>
        <taxon>Acholeplasmataceae</taxon>
        <taxon>Paracholeplasma</taxon>
    </lineage>
</organism>
<gene>
    <name evidence="1" type="ORF">N7603_05585</name>
</gene>
<name>A0ABT2PXR6_9MOLU</name>
<sequence length="1053" mass="115974">MNQSKIVRFFKVTVMILLVSSLAVIIRAEQGNTYPFKKGDNALTNGVTWTGPSSQITHWQFLQVSFDSTTVSLSQTGYLSIQMNMEKGSPGLTYGLIENGDRYGTAGVPDATKEVFFMNEDGSVESLGNIMYGAVWVPEGKQGALILPMSSLGWQWNNNNSQLNAVQHFYITTNSQFNFNWEISIGEIGYYDQNPTQGGTFSKLLDLSVMNKPSKYYVDSTVVDSLKPILPVYPHKTTDTAFNGGVTWKFPGTTASANDTWQALFFNFESPVDLSKAKYLAVQFRADLGAPGMTWAIEAGTDRYATHIDAKPIYMMNPNGRINDLTNVLYGAISAPQDSIGMMLIPMDAFIHQFGPNTTGLSEAKNILLTTNSKYNFNWAVTIGEIGFYNGVIGDLGTTYTKLNVVSSYNAIPADTTTELVNVNNYPLATDEKAFNGGYTWTFPNQASTADSWETLFVNFKQPVDLTNAAYLAVQYRADLGMPGLTFGVENSGTRYSAHVDGDLMLFMSALNYEVSSLPNILYGAANIAEGKVGLLLIPIDSLKYQFGDNTKTLAAVNNFLVTTNSLYNFNFQISIGQIGFFTGHPENEGSVYSPIEAEYFYNGSSKATMELIDVQDWAIAEETEYRFRTGELAYQNGKIWVSPGTGNTVDDFQTFRIQFDQSFNMTNATYLAIQMSNVVGNPGLTYALKSGNSHYSIAGVEDGSKIYFIKEDGQIATAANVLYSSVTTSISSGVLLIPMSAMNFLESGENTLETVTELLITTNRRYNYNFQVKIGEIGFYTGEIGSEDEAFVKVLDLLTPKNSQFSVYGSVTNESTLIETFKERTEYGDTIISFTATGKTPSNFGIWTGGSYGFVEMTLDTYGDQAIKVKATGSNPTGDAYTAIDIAPTGGFSWAGAEGITFWARNDSNGEISFNIEVDNKITASGISDRFNIKQGHRFYLYDVNTGKTMIYMTKPVATLPVGFEGWVRIPFSAFFRADWSNNGVTKAQFMTEGTTVTYLAITIHSSTYLNMQFSLNKFGAYYTNPSFLSAFVLPTNDRQSIPDLMQIEEEA</sequence>
<comment type="caution">
    <text evidence="1">The sequence shown here is derived from an EMBL/GenBank/DDBJ whole genome shotgun (WGS) entry which is preliminary data.</text>
</comment>
<proteinExistence type="predicted"/>
<dbReference type="EMBL" id="JAOEGN010000009">
    <property type="protein sequence ID" value="MCU0105124.1"/>
    <property type="molecule type" value="Genomic_DNA"/>
</dbReference>
<keyword evidence="2" id="KW-1185">Reference proteome</keyword>
<evidence type="ECO:0000313" key="1">
    <source>
        <dbReference type="EMBL" id="MCU0105124.1"/>
    </source>
</evidence>
<evidence type="ECO:0000313" key="2">
    <source>
        <dbReference type="Proteomes" id="UP001209076"/>
    </source>
</evidence>